<protein>
    <recommendedName>
        <fullName evidence="9">GPI-anchored wall transfer protein 1</fullName>
    </recommendedName>
</protein>
<dbReference type="STRING" id="946362.F2U9N2"/>
<dbReference type="FunCoup" id="F2U9N2">
    <property type="interactions" value="419"/>
</dbReference>
<evidence type="ECO:0000256" key="5">
    <source>
        <dbReference type="SAM" id="MobiDB-lite"/>
    </source>
</evidence>
<feature type="transmembrane region" description="Helical" evidence="6">
    <location>
        <begin position="300"/>
        <end position="319"/>
    </location>
</feature>
<dbReference type="RefSeq" id="XP_004994090.1">
    <property type="nucleotide sequence ID" value="XM_004994033.1"/>
</dbReference>
<dbReference type="GO" id="GO:0072659">
    <property type="term" value="P:protein localization to plasma membrane"/>
    <property type="evidence" value="ECO:0007669"/>
    <property type="project" value="TreeGrafter"/>
</dbReference>
<dbReference type="GO" id="GO:0006506">
    <property type="term" value="P:GPI anchor biosynthetic process"/>
    <property type="evidence" value="ECO:0007669"/>
    <property type="project" value="InterPro"/>
</dbReference>
<dbReference type="OrthoDB" id="15270at2759"/>
<dbReference type="GO" id="GO:0032216">
    <property type="term" value="F:glucosaminyl-phosphatidylinositol O-acyltransferase activity"/>
    <property type="evidence" value="ECO:0007669"/>
    <property type="project" value="TreeGrafter"/>
</dbReference>
<dbReference type="GO" id="GO:0005783">
    <property type="term" value="C:endoplasmic reticulum"/>
    <property type="evidence" value="ECO:0007669"/>
    <property type="project" value="TreeGrafter"/>
</dbReference>
<dbReference type="InterPro" id="IPR009447">
    <property type="entry name" value="PIGW/GWT1"/>
</dbReference>
<dbReference type="KEGG" id="sre:PTSG_04772"/>
<evidence type="ECO:0000256" key="3">
    <source>
        <dbReference type="ARBA" id="ARBA00022989"/>
    </source>
</evidence>
<feature type="transmembrane region" description="Helical" evidence="6">
    <location>
        <begin position="131"/>
        <end position="153"/>
    </location>
</feature>
<keyword evidence="2 6" id="KW-0812">Transmembrane</keyword>
<accession>F2U9N2</accession>
<dbReference type="GO" id="GO:0016020">
    <property type="term" value="C:membrane"/>
    <property type="evidence" value="ECO:0007669"/>
    <property type="project" value="UniProtKB-SubCell"/>
</dbReference>
<feature type="transmembrane region" description="Helical" evidence="6">
    <location>
        <begin position="165"/>
        <end position="183"/>
    </location>
</feature>
<evidence type="ECO:0000256" key="2">
    <source>
        <dbReference type="ARBA" id="ARBA00022692"/>
    </source>
</evidence>
<dbReference type="Pfam" id="PF06423">
    <property type="entry name" value="GWT1"/>
    <property type="match status" value="1"/>
</dbReference>
<dbReference type="GeneID" id="16074668"/>
<feature type="region of interest" description="Disordered" evidence="5">
    <location>
        <begin position="525"/>
        <end position="566"/>
    </location>
</feature>
<feature type="compositionally biased region" description="Basic residues" evidence="5">
    <location>
        <begin position="432"/>
        <end position="441"/>
    </location>
</feature>
<dbReference type="EMBL" id="GL832965">
    <property type="protein sequence ID" value="EGD73059.1"/>
    <property type="molecule type" value="Genomic_DNA"/>
</dbReference>
<name>F2U9N2_SALR5</name>
<feature type="transmembrane region" description="Helical" evidence="6">
    <location>
        <begin position="100"/>
        <end position="119"/>
    </location>
</feature>
<proteinExistence type="predicted"/>
<keyword evidence="4 6" id="KW-0472">Membrane</keyword>
<evidence type="ECO:0000256" key="4">
    <source>
        <dbReference type="ARBA" id="ARBA00023136"/>
    </source>
</evidence>
<organism evidence="8">
    <name type="scientific">Salpingoeca rosetta (strain ATCC 50818 / BSB-021)</name>
    <dbReference type="NCBI Taxonomy" id="946362"/>
    <lineage>
        <taxon>Eukaryota</taxon>
        <taxon>Choanoflagellata</taxon>
        <taxon>Craspedida</taxon>
        <taxon>Salpingoecidae</taxon>
        <taxon>Salpingoeca</taxon>
    </lineage>
</organism>
<feature type="transmembrane region" description="Helical" evidence="6">
    <location>
        <begin position="195"/>
        <end position="212"/>
    </location>
</feature>
<feature type="region of interest" description="Disordered" evidence="5">
    <location>
        <begin position="432"/>
        <end position="453"/>
    </location>
</feature>
<keyword evidence="8" id="KW-1185">Reference proteome</keyword>
<feature type="region of interest" description="Disordered" evidence="5">
    <location>
        <begin position="468"/>
        <end position="508"/>
    </location>
</feature>
<feature type="compositionally biased region" description="Low complexity" evidence="5">
    <location>
        <begin position="473"/>
        <end position="493"/>
    </location>
</feature>
<feature type="transmembrane region" description="Helical" evidence="6">
    <location>
        <begin position="266"/>
        <end position="288"/>
    </location>
</feature>
<dbReference type="OMA" id="DLCFAME"/>
<evidence type="ECO:0000313" key="7">
    <source>
        <dbReference type="EMBL" id="EGD73059.1"/>
    </source>
</evidence>
<dbReference type="eggNOG" id="KOG0411">
    <property type="taxonomic scope" value="Eukaryota"/>
</dbReference>
<feature type="transmembrane region" description="Helical" evidence="6">
    <location>
        <begin position="389"/>
        <end position="412"/>
    </location>
</feature>
<dbReference type="PANTHER" id="PTHR20661:SF0">
    <property type="entry name" value="PHOSPHATIDYLINOSITOL-GLYCAN BIOSYNTHESIS CLASS W PROTEIN"/>
    <property type="match status" value="1"/>
</dbReference>
<dbReference type="PANTHER" id="PTHR20661">
    <property type="entry name" value="PHOSPHATIDYLINOSITOL-GLYCAN BIOSYNTHESIS CLASS W PROTEIN"/>
    <property type="match status" value="1"/>
</dbReference>
<feature type="transmembrane region" description="Helical" evidence="6">
    <location>
        <begin position="59"/>
        <end position="79"/>
    </location>
</feature>
<sequence>MVLGIVASLSTLVALCLCDAWTRKARAALFRTFAPQPKSIAIDAALLSASTVVAACYPWLAPALIAALLILSAIVVRIGGRHMASMPFERNHALDLRPPWLTAFRAAMMFSTCVIILAVDLPIFPPTSAKSVSYGFSLMDLGVGAMAFAAGFVVTSRFRWHPTRIWAAAAVLALLGAMRLISVKATAYHEEVVEYGVHWNFFFTLAALLVLHRAFRALERLDETLWALAVSAVAYANHHLLYHDGWEEYIFNAPRTDLLSQNREGLFGLLGFACIFEIAHRAGQLCLLCPSGATEYLPRWLVGSALFAVITLQTGLQPSRRLVNLPYVALVLAICFLILLIFAHIAKTFAPYRPSPVLRALNQRGLEAFLVANLFTGACNMALPTATLSSWASVLLLTAHGLVVIATSRLLLRSNLRLQHLLVPWLRPRARLKSGQHHHQHNTSFYRSRLARTSPLHSPHLRRRLAYSPTPDQQQQQQQPQLQQPQQQQQQQQVGSPLQARPQRQYPRSHLYRSQLAPPQTIAAAAAAAAAVNVSASPAITTSHTPPRTHTPPPTLMHIPMSPRKQ</sequence>
<dbReference type="Proteomes" id="UP000007799">
    <property type="component" value="Unassembled WGS sequence"/>
</dbReference>
<evidence type="ECO:0000256" key="1">
    <source>
        <dbReference type="ARBA" id="ARBA00004141"/>
    </source>
</evidence>
<keyword evidence="3 6" id="KW-1133">Transmembrane helix</keyword>
<feature type="transmembrane region" description="Helical" evidence="6">
    <location>
        <begin position="325"/>
        <end position="345"/>
    </location>
</feature>
<evidence type="ECO:0000256" key="6">
    <source>
        <dbReference type="SAM" id="Phobius"/>
    </source>
</evidence>
<evidence type="ECO:0008006" key="9">
    <source>
        <dbReference type="Google" id="ProtNLM"/>
    </source>
</evidence>
<dbReference type="InParanoid" id="F2U9N2"/>
<comment type="subcellular location">
    <subcellularLocation>
        <location evidence="1">Membrane</location>
        <topology evidence="1">Multi-pass membrane protein</topology>
    </subcellularLocation>
</comment>
<dbReference type="AlphaFoldDB" id="F2U9N2"/>
<evidence type="ECO:0000313" key="8">
    <source>
        <dbReference type="Proteomes" id="UP000007799"/>
    </source>
</evidence>
<reference evidence="7" key="1">
    <citation type="submission" date="2009-08" db="EMBL/GenBank/DDBJ databases">
        <title>Annotation of Salpingoeca rosetta.</title>
        <authorList>
            <consortium name="The Broad Institute Genome Sequencing Platform"/>
            <person name="Russ C."/>
            <person name="Cuomo C."/>
            <person name="Burger G."/>
            <person name="Gray M.W."/>
            <person name="Holland P.W.H."/>
            <person name="King N."/>
            <person name="Lang F.B.F."/>
            <person name="Roger A.J."/>
            <person name="Ruiz-Trillo I."/>
            <person name="Young S.K."/>
            <person name="Zeng Q."/>
            <person name="Gargeya S."/>
            <person name="Alvarado L."/>
            <person name="Berlin A."/>
            <person name="Chapman S.B."/>
            <person name="Chen Z."/>
            <person name="Freedman E."/>
            <person name="Gellesch M."/>
            <person name="Goldberg J."/>
            <person name="Griggs A."/>
            <person name="Gujja S."/>
            <person name="Heilman E."/>
            <person name="Heiman D."/>
            <person name="Howarth C."/>
            <person name="Mehta T."/>
            <person name="Neiman D."/>
            <person name="Pearson M."/>
            <person name="Roberts A."/>
            <person name="Saif S."/>
            <person name="Shea T."/>
            <person name="Shenoy N."/>
            <person name="Sisk P."/>
            <person name="Stolte C."/>
            <person name="Sykes S."/>
            <person name="White J."/>
            <person name="Yandava C."/>
            <person name="Haas B."/>
            <person name="Nusbaum C."/>
            <person name="Birren B."/>
        </authorList>
    </citation>
    <scope>NUCLEOTIDE SEQUENCE [LARGE SCALE GENOMIC DNA]</scope>
    <source>
        <strain evidence="7">ATCC 50818</strain>
    </source>
</reference>
<gene>
    <name evidence="7" type="ORF">PTSG_04772</name>
</gene>